<protein>
    <submittedName>
        <fullName evidence="4">Uncharacterized protein</fullName>
    </submittedName>
</protein>
<accession>A0A3S4DCF0</accession>
<evidence type="ECO:0000256" key="2">
    <source>
        <dbReference type="SAM" id="Phobius"/>
    </source>
</evidence>
<sequence length="236" mass="24365">MPFESATRGFGRTFWARALGAAVLVTIAAGSTAAMAAPADPSLVEGSQRLLIASVLVFAAIGFVGYRIAGDYVESLTRHDVEVPPAANDDAPKARATEPVRTIVAPVTPVVSSVVSPVRGRLAPERFAQPIRVAPKMPEPQPVRGVVATVTPRSGVSSPVVARSGRTSPVTGRSGGVVSPVQARQPERVTARTVASARSEAPRSEGVRAAAPQARGGVTRVASPVRGRESAVRARA</sequence>
<feature type="compositionally biased region" description="Basic and acidic residues" evidence="1">
    <location>
        <begin position="226"/>
        <end position="236"/>
    </location>
</feature>
<feature type="region of interest" description="Disordered" evidence="1">
    <location>
        <begin position="156"/>
        <end position="236"/>
    </location>
</feature>
<keyword evidence="5" id="KW-1185">Reference proteome</keyword>
<evidence type="ECO:0000256" key="3">
    <source>
        <dbReference type="SAM" id="SignalP"/>
    </source>
</evidence>
<name>A0A3S4DCF0_9BRAD</name>
<keyword evidence="2" id="KW-0812">Transmembrane</keyword>
<feature type="signal peptide" evidence="3">
    <location>
        <begin position="1"/>
        <end position="36"/>
    </location>
</feature>
<proteinExistence type="predicted"/>
<gene>
    <name evidence="4" type="ORF">RHODGE_RHODGE_00165</name>
</gene>
<dbReference type="AlphaFoldDB" id="A0A3S4DCF0"/>
<evidence type="ECO:0000256" key="1">
    <source>
        <dbReference type="SAM" id="MobiDB-lite"/>
    </source>
</evidence>
<keyword evidence="2" id="KW-1133">Transmembrane helix</keyword>
<organism evidence="4 5">
    <name type="scientific">Rhodoplanes serenus</name>
    <dbReference type="NCBI Taxonomy" id="200615"/>
    <lineage>
        <taxon>Bacteria</taxon>
        <taxon>Pseudomonadati</taxon>
        <taxon>Pseudomonadota</taxon>
        <taxon>Alphaproteobacteria</taxon>
        <taxon>Hyphomicrobiales</taxon>
        <taxon>Nitrobacteraceae</taxon>
        <taxon>Rhodoplanes</taxon>
    </lineage>
</organism>
<evidence type="ECO:0000313" key="4">
    <source>
        <dbReference type="EMBL" id="VCU06841.1"/>
    </source>
</evidence>
<keyword evidence="3" id="KW-0732">Signal</keyword>
<reference evidence="5" key="1">
    <citation type="submission" date="2018-10" db="EMBL/GenBank/DDBJ databases">
        <authorList>
            <person name="Peiro R."/>
            <person name="Begona"/>
            <person name="Cbmso G."/>
            <person name="Lopez M."/>
            <person name="Gonzalez S."/>
            <person name="Sacristan E."/>
            <person name="Castillo E."/>
        </authorList>
    </citation>
    <scope>NUCLEOTIDE SEQUENCE [LARGE SCALE GENOMIC DNA]</scope>
</reference>
<feature type="transmembrane region" description="Helical" evidence="2">
    <location>
        <begin position="52"/>
        <end position="69"/>
    </location>
</feature>
<evidence type="ECO:0000313" key="5">
    <source>
        <dbReference type="Proteomes" id="UP000289200"/>
    </source>
</evidence>
<keyword evidence="2" id="KW-0472">Membrane</keyword>
<dbReference type="Proteomes" id="UP000289200">
    <property type="component" value="Unassembled WGS sequence"/>
</dbReference>
<dbReference type="EMBL" id="UWOC01000011">
    <property type="protein sequence ID" value="VCU06841.1"/>
    <property type="molecule type" value="Genomic_DNA"/>
</dbReference>
<feature type="chain" id="PRO_5018688898" evidence="3">
    <location>
        <begin position="37"/>
        <end position="236"/>
    </location>
</feature>
<comment type="caution">
    <text evidence="4">The sequence shown here is derived from an EMBL/GenBank/DDBJ whole genome shotgun (WGS) entry which is preliminary data.</text>
</comment>
<dbReference type="RefSeq" id="WP_129607264.1">
    <property type="nucleotide sequence ID" value="NZ_UWOC01000011.1"/>
</dbReference>